<evidence type="ECO:0000256" key="1">
    <source>
        <dbReference type="SAM" id="SignalP"/>
    </source>
</evidence>
<gene>
    <name evidence="2" type="ORF">CRENPOLYSF1_1340005</name>
</gene>
<proteinExistence type="predicted"/>
<dbReference type="AlphaFoldDB" id="A0A1R4H1M3"/>
<evidence type="ECO:0000313" key="3">
    <source>
        <dbReference type="Proteomes" id="UP000195667"/>
    </source>
</evidence>
<dbReference type="Proteomes" id="UP000195667">
    <property type="component" value="Unassembled WGS sequence"/>
</dbReference>
<dbReference type="EMBL" id="FUKI01000040">
    <property type="protein sequence ID" value="SJM90096.1"/>
    <property type="molecule type" value="Genomic_DNA"/>
</dbReference>
<evidence type="ECO:0000313" key="2">
    <source>
        <dbReference type="EMBL" id="SJM90096.1"/>
    </source>
</evidence>
<feature type="chain" id="PRO_5010250912" evidence="1">
    <location>
        <begin position="29"/>
        <end position="243"/>
    </location>
</feature>
<dbReference type="GO" id="GO:0030288">
    <property type="term" value="C:outer membrane-bounded periplasmic space"/>
    <property type="evidence" value="ECO:0007669"/>
    <property type="project" value="InterPro"/>
</dbReference>
<feature type="signal peptide" evidence="1">
    <location>
        <begin position="1"/>
        <end position="28"/>
    </location>
</feature>
<reference evidence="3" key="1">
    <citation type="submission" date="2017-02" db="EMBL/GenBank/DDBJ databases">
        <authorList>
            <person name="Daims H."/>
        </authorList>
    </citation>
    <scope>NUCLEOTIDE SEQUENCE [LARGE SCALE GENOMIC DNA]</scope>
</reference>
<accession>A0A1R4H1M3</accession>
<name>A0A1R4H1M3_9GAMM</name>
<dbReference type="InterPro" id="IPR005534">
    <property type="entry name" value="Curli_assmbl/transp-comp_CsgG"/>
</dbReference>
<protein>
    <submittedName>
        <fullName evidence="2">Putative integral membrane protein</fullName>
    </submittedName>
</protein>
<dbReference type="Gene3D" id="3.40.50.10610">
    <property type="entry name" value="ABC-type transport auxiliary lipoprotein component"/>
    <property type="match status" value="1"/>
</dbReference>
<dbReference type="RefSeq" id="WP_176371007.1">
    <property type="nucleotide sequence ID" value="NZ_FUKI01000040.1"/>
</dbReference>
<keyword evidence="3" id="KW-1185">Reference proteome</keyword>
<sequence length="243" mass="26846">MVALRSYVYRKFLQSGLLLLLCYLLGCASQSPQIAHNTHETAKMLSLAVWDFDNNSMAGGDLDYLSKASSEMLLANLAQNPSIHLVERVNLRQALEEQHLGSSELASEESRLKLGRIAGANHMAFGSYVAMAGKVRIDVRVVDVETSLVKFSENTITAPSDVVNNLQIIAQHMAAKLANSTVSGQPLATETALWKRYESGISLMDQHHYEQAITVFTDLLKSNPNFKAAEKQLNLALERQSRQ</sequence>
<keyword evidence="1" id="KW-0732">Signal</keyword>
<dbReference type="Pfam" id="PF03783">
    <property type="entry name" value="CsgG"/>
    <property type="match status" value="1"/>
</dbReference>
<organism evidence="2 3">
    <name type="scientific">Crenothrix polyspora</name>
    <dbReference type="NCBI Taxonomy" id="360316"/>
    <lineage>
        <taxon>Bacteria</taxon>
        <taxon>Pseudomonadati</taxon>
        <taxon>Pseudomonadota</taxon>
        <taxon>Gammaproteobacteria</taxon>
        <taxon>Methylococcales</taxon>
        <taxon>Crenotrichaceae</taxon>
        <taxon>Crenothrix</taxon>
    </lineage>
</organism>